<evidence type="ECO:0000313" key="4">
    <source>
        <dbReference type="Proteomes" id="UP000289340"/>
    </source>
</evidence>
<comment type="caution">
    <text evidence="3">The sequence shown here is derived from an EMBL/GenBank/DDBJ whole genome shotgun (WGS) entry which is preliminary data.</text>
</comment>
<evidence type="ECO:0000313" key="3">
    <source>
        <dbReference type="EMBL" id="RZC04004.1"/>
    </source>
</evidence>
<feature type="transmembrane region" description="Helical" evidence="1">
    <location>
        <begin position="48"/>
        <end position="69"/>
    </location>
</feature>
<keyword evidence="1" id="KW-1133">Transmembrane helix</keyword>
<dbReference type="GO" id="GO:0006273">
    <property type="term" value="P:lagging strand elongation"/>
    <property type="evidence" value="ECO:0007669"/>
    <property type="project" value="TreeGrafter"/>
</dbReference>
<reference evidence="3 4" key="1">
    <citation type="submission" date="2018-09" db="EMBL/GenBank/DDBJ databases">
        <title>A high-quality reference genome of wild soybean provides a powerful tool to mine soybean genomes.</title>
        <authorList>
            <person name="Xie M."/>
            <person name="Chung C.Y.L."/>
            <person name="Li M.-W."/>
            <person name="Wong F.-L."/>
            <person name="Chan T.-F."/>
            <person name="Lam H.-M."/>
        </authorList>
    </citation>
    <scope>NUCLEOTIDE SEQUENCE [LARGE SCALE GENOMIC DNA]</scope>
    <source>
        <strain evidence="4">cv. W05</strain>
        <tissue evidence="3">Hypocotyl of etiolated seedlings</tissue>
    </source>
</reference>
<feature type="domain" description="Zinc finger DNA-directed DNA polymerase family B alpha" evidence="2">
    <location>
        <begin position="154"/>
        <end position="252"/>
    </location>
</feature>
<organism evidence="3 4">
    <name type="scientific">Glycine soja</name>
    <name type="common">Wild soybean</name>
    <dbReference type="NCBI Taxonomy" id="3848"/>
    <lineage>
        <taxon>Eukaryota</taxon>
        <taxon>Viridiplantae</taxon>
        <taxon>Streptophyta</taxon>
        <taxon>Embryophyta</taxon>
        <taxon>Tracheophyta</taxon>
        <taxon>Spermatophyta</taxon>
        <taxon>Magnoliopsida</taxon>
        <taxon>eudicotyledons</taxon>
        <taxon>Gunneridae</taxon>
        <taxon>Pentapetalae</taxon>
        <taxon>rosids</taxon>
        <taxon>fabids</taxon>
        <taxon>Fabales</taxon>
        <taxon>Fabaceae</taxon>
        <taxon>Papilionoideae</taxon>
        <taxon>50 kb inversion clade</taxon>
        <taxon>NPAAA clade</taxon>
        <taxon>indigoferoid/millettioid clade</taxon>
        <taxon>Phaseoleae</taxon>
        <taxon>Glycine</taxon>
        <taxon>Glycine subgen. Soja</taxon>
    </lineage>
</organism>
<feature type="transmembrane region" description="Helical" evidence="1">
    <location>
        <begin position="23"/>
        <end position="42"/>
    </location>
</feature>
<dbReference type="GO" id="GO:0005658">
    <property type="term" value="C:alpha DNA polymerase:primase complex"/>
    <property type="evidence" value="ECO:0007669"/>
    <property type="project" value="TreeGrafter"/>
</dbReference>
<dbReference type="GO" id="GO:0003688">
    <property type="term" value="F:DNA replication origin binding"/>
    <property type="evidence" value="ECO:0007669"/>
    <property type="project" value="TreeGrafter"/>
</dbReference>
<dbReference type="Gene3D" id="1.10.3200.20">
    <property type="entry name" value="DNA Polymerase alpha, zinc finger"/>
    <property type="match status" value="1"/>
</dbReference>
<proteinExistence type="predicted"/>
<evidence type="ECO:0000256" key="1">
    <source>
        <dbReference type="SAM" id="Phobius"/>
    </source>
</evidence>
<name>A0A445JZQ6_GLYSO</name>
<dbReference type="GO" id="GO:0006272">
    <property type="term" value="P:leading strand elongation"/>
    <property type="evidence" value="ECO:0007669"/>
    <property type="project" value="TreeGrafter"/>
</dbReference>
<gene>
    <name evidence="3" type="ORF">D0Y65_018576</name>
</gene>
<dbReference type="EC" id="2.7.7.7" evidence="3"/>
<dbReference type="GO" id="GO:0003682">
    <property type="term" value="F:chromatin binding"/>
    <property type="evidence" value="ECO:0007669"/>
    <property type="project" value="TreeGrafter"/>
</dbReference>
<dbReference type="EMBL" id="QZWG01000007">
    <property type="protein sequence ID" value="RZC04004.1"/>
    <property type="molecule type" value="Genomic_DNA"/>
</dbReference>
<dbReference type="Pfam" id="PF08996">
    <property type="entry name" value="zf-DNA_Pol"/>
    <property type="match status" value="1"/>
</dbReference>
<sequence length="262" mass="29540">MMLRVVCFLNREIDILVQSCSGFFNRLSLCVSLNAIVAFILVQYTLVLVVYVIVGILGSIVGGTTYGFLPPIFATFEAVQEGKVTNLSTSKSLYRGCEPLVLSYPSYSGTFDYPPIFKSICLLGSERQRPTNVASEEAEYNFLASLYFYFMSDQKASIECDDETCKHTMRSINHRLVCDSKRGTVCPNYPRYNGRLVRKYIKADLYKLFSYFFHVFDTVFCIEKMKAKSRIPIEKELIKTRAVIKSAASTAQETKIVAPLGG</sequence>
<dbReference type="GO" id="GO:0003697">
    <property type="term" value="F:single-stranded DNA binding"/>
    <property type="evidence" value="ECO:0007669"/>
    <property type="project" value="TreeGrafter"/>
</dbReference>
<keyword evidence="1" id="KW-0812">Transmembrane</keyword>
<accession>A0A445JZQ6</accession>
<evidence type="ECO:0000259" key="2">
    <source>
        <dbReference type="Pfam" id="PF08996"/>
    </source>
</evidence>
<keyword evidence="3" id="KW-0808">Transferase</keyword>
<dbReference type="InterPro" id="IPR015088">
    <property type="entry name" value="Znf_DNA-dir_DNA_pol_B_alpha"/>
</dbReference>
<keyword evidence="4" id="KW-1185">Reference proteome</keyword>
<dbReference type="Proteomes" id="UP000289340">
    <property type="component" value="Chromosome 7"/>
</dbReference>
<dbReference type="PANTHER" id="PTHR45861:SF1">
    <property type="entry name" value="DNA POLYMERASE ALPHA CATALYTIC SUBUNIT"/>
    <property type="match status" value="1"/>
</dbReference>
<dbReference type="InterPro" id="IPR038256">
    <property type="entry name" value="Pol_alpha_znc_sf"/>
</dbReference>
<dbReference type="GO" id="GO:1902975">
    <property type="term" value="P:mitotic DNA replication initiation"/>
    <property type="evidence" value="ECO:0007669"/>
    <property type="project" value="TreeGrafter"/>
</dbReference>
<keyword evidence="1" id="KW-0472">Membrane</keyword>
<dbReference type="AlphaFoldDB" id="A0A445JZQ6"/>
<keyword evidence="3" id="KW-0548">Nucleotidyltransferase</keyword>
<dbReference type="PANTHER" id="PTHR45861">
    <property type="entry name" value="DNA POLYMERASE ALPHA CATALYTIC SUBUNIT"/>
    <property type="match status" value="1"/>
</dbReference>
<protein>
    <submittedName>
        <fullName evidence="3">DNA polymerase alpha catalytic subunit</fullName>
        <ecNumber evidence="3">2.7.7.7</ecNumber>
    </submittedName>
</protein>
<dbReference type="GO" id="GO:0003887">
    <property type="term" value="F:DNA-directed DNA polymerase activity"/>
    <property type="evidence" value="ECO:0007669"/>
    <property type="project" value="UniProtKB-EC"/>
</dbReference>